<feature type="transmembrane region" description="Helical" evidence="12">
    <location>
        <begin position="139"/>
        <end position="157"/>
    </location>
</feature>
<evidence type="ECO:0000256" key="4">
    <source>
        <dbReference type="ARBA" id="ARBA00022676"/>
    </source>
</evidence>
<proteinExistence type="inferred from homology"/>
<keyword evidence="7 12" id="KW-0256">Endoplasmic reticulum</keyword>
<evidence type="ECO:0000256" key="9">
    <source>
        <dbReference type="ARBA" id="ARBA00023136"/>
    </source>
</evidence>
<comment type="pathway">
    <text evidence="2">Protein modification; protein glycosylation.</text>
</comment>
<keyword evidence="4 12" id="KW-0328">Glycosyltransferase</keyword>
<evidence type="ECO:0000256" key="10">
    <source>
        <dbReference type="ARBA" id="ARBA00044721"/>
    </source>
</evidence>
<evidence type="ECO:0000256" key="3">
    <source>
        <dbReference type="ARBA" id="ARBA00007063"/>
    </source>
</evidence>
<keyword evidence="9 12" id="KW-0472">Membrane</keyword>
<protein>
    <recommendedName>
        <fullName evidence="12">Mannosyltransferase</fullName>
        <ecNumber evidence="12">2.4.1.-</ecNumber>
    </recommendedName>
</protein>
<reference evidence="13" key="1">
    <citation type="submission" date="2023-01" db="EMBL/GenBank/DDBJ databases">
        <authorList>
            <person name="Piombo E."/>
        </authorList>
    </citation>
    <scope>NUCLEOTIDE SEQUENCE</scope>
</reference>
<keyword evidence="5" id="KW-0808">Transferase</keyword>
<comment type="function">
    <text evidence="10">Mannosyltransferase that operates in the biosynthetic pathway of dolichol-linked oligosaccharides, the glycan precursors employed in protein asparagine (N)-glycosylation. The assembly of dolichol-linked oligosaccharides begins on the cytosolic side of the endoplasmic reticulum membrane and finishes in its lumen. The sequential addition of sugars to dolichol pyrophosphate produces dolichol-linked oligosaccharides containing fourteen sugars, including two GlcNAcs, nine mannoses and three glucoses. Once assembled, the oligosaccharide is transferred from the lipid to nascent proteins by oligosaccharyltransferases. In the lumen of the endoplasmic reticulum, adds the eighth mannose residue in an alpha-1,6 linkage onto Man(7)GlcNAc(2)-PP-dolichol to produce Man(8)GlcNAc(2)-PP-dolichol.</text>
</comment>
<accession>A0AA35VFS4</accession>
<dbReference type="InterPro" id="IPR005599">
    <property type="entry name" value="GPI_mannosylTrfase"/>
</dbReference>
<feature type="transmembrane region" description="Helical" evidence="12">
    <location>
        <begin position="86"/>
        <end position="103"/>
    </location>
</feature>
<evidence type="ECO:0000256" key="1">
    <source>
        <dbReference type="ARBA" id="ARBA00004477"/>
    </source>
</evidence>
<comment type="caution">
    <text evidence="13">The sequence shown here is derived from an EMBL/GenBank/DDBJ whole genome shotgun (WGS) entry which is preliminary data.</text>
</comment>
<gene>
    <name evidence="13" type="ORF">CCHLO57077_00002187</name>
</gene>
<evidence type="ECO:0000256" key="6">
    <source>
        <dbReference type="ARBA" id="ARBA00022692"/>
    </source>
</evidence>
<dbReference type="Pfam" id="PF03901">
    <property type="entry name" value="Glyco_transf_22"/>
    <property type="match status" value="1"/>
</dbReference>
<evidence type="ECO:0000256" key="2">
    <source>
        <dbReference type="ARBA" id="ARBA00004922"/>
    </source>
</evidence>
<evidence type="ECO:0000313" key="13">
    <source>
        <dbReference type="EMBL" id="CAI6098188.1"/>
    </source>
</evidence>
<keyword evidence="8 12" id="KW-1133">Transmembrane helix</keyword>
<comment type="subcellular location">
    <subcellularLocation>
        <location evidence="1 12">Endoplasmic reticulum membrane</location>
        <topology evidence="1 12">Multi-pass membrane protein</topology>
    </subcellularLocation>
</comment>
<feature type="transmembrane region" description="Helical" evidence="12">
    <location>
        <begin position="110"/>
        <end position="127"/>
    </location>
</feature>
<feature type="transmembrane region" description="Helical" evidence="12">
    <location>
        <begin position="339"/>
        <end position="358"/>
    </location>
</feature>
<evidence type="ECO:0000256" key="7">
    <source>
        <dbReference type="ARBA" id="ARBA00022824"/>
    </source>
</evidence>
<name>A0AA35VFS4_9HYPO</name>
<dbReference type="AlphaFoldDB" id="A0AA35VFS4"/>
<keyword evidence="14" id="KW-1185">Reference proteome</keyword>
<dbReference type="PANTHER" id="PTHR22760">
    <property type="entry name" value="GLYCOSYLTRANSFERASE"/>
    <property type="match status" value="1"/>
</dbReference>
<feature type="transmembrane region" description="Helical" evidence="12">
    <location>
        <begin position="20"/>
        <end position="39"/>
    </location>
</feature>
<dbReference type="GO" id="GO:0006487">
    <property type="term" value="P:protein N-linked glycosylation"/>
    <property type="evidence" value="ECO:0007669"/>
    <property type="project" value="TreeGrafter"/>
</dbReference>
<feature type="transmembrane region" description="Helical" evidence="12">
    <location>
        <begin position="164"/>
        <end position="182"/>
    </location>
</feature>
<dbReference type="GO" id="GO:0052917">
    <property type="term" value="F:dol-P-Man:Man(7)GlcNAc(2)-PP-Dol alpha-1,6-mannosyltransferase activity"/>
    <property type="evidence" value="ECO:0007669"/>
    <property type="project" value="UniProtKB-EC"/>
</dbReference>
<dbReference type="GO" id="GO:0005789">
    <property type="term" value="C:endoplasmic reticulum membrane"/>
    <property type="evidence" value="ECO:0007669"/>
    <property type="project" value="UniProtKB-SubCell"/>
</dbReference>
<evidence type="ECO:0000256" key="11">
    <source>
        <dbReference type="ARBA" id="ARBA00048899"/>
    </source>
</evidence>
<keyword evidence="6 12" id="KW-0812">Transmembrane</keyword>
<evidence type="ECO:0000256" key="8">
    <source>
        <dbReference type="ARBA" id="ARBA00022989"/>
    </source>
</evidence>
<evidence type="ECO:0000313" key="14">
    <source>
        <dbReference type="Proteomes" id="UP001160390"/>
    </source>
</evidence>
<dbReference type="EC" id="2.4.1.-" evidence="12"/>
<dbReference type="PANTHER" id="PTHR22760:SF1">
    <property type="entry name" value="DOL-P-MAN:MAN(7)GLCNAC(2)-PP-DOL ALPHA-1,6-MANNOSYLTRANSFERASE"/>
    <property type="match status" value="1"/>
</dbReference>
<evidence type="ECO:0000256" key="12">
    <source>
        <dbReference type="RuleBase" id="RU363075"/>
    </source>
</evidence>
<dbReference type="EMBL" id="CABFNP030001299">
    <property type="protein sequence ID" value="CAI6098188.1"/>
    <property type="molecule type" value="Genomic_DNA"/>
</dbReference>
<comment type="similarity">
    <text evidence="3 12">Belongs to the glycosyltransferase 22 family.</text>
</comment>
<organism evidence="13 14">
    <name type="scientific">Clonostachys chloroleuca</name>
    <dbReference type="NCBI Taxonomy" id="1926264"/>
    <lineage>
        <taxon>Eukaryota</taxon>
        <taxon>Fungi</taxon>
        <taxon>Dikarya</taxon>
        <taxon>Ascomycota</taxon>
        <taxon>Pezizomycotina</taxon>
        <taxon>Sordariomycetes</taxon>
        <taxon>Hypocreomycetidae</taxon>
        <taxon>Hypocreales</taxon>
        <taxon>Bionectriaceae</taxon>
        <taxon>Clonostachys</taxon>
    </lineage>
</organism>
<comment type="catalytic activity">
    <reaction evidence="11">
        <text>an alpha-D-Man-(1-&gt;2)-alpha-D-Man-(1-&gt;2)-alpha-D-Man-(1-&gt;3)-[alpha-D-Man-(1-&gt;2)-alpha-D-Man-(1-&gt;3)-alpha-D-Man-(1-&gt;6)]-beta-D-Man-(1-&gt;4)-beta-D-GlcNAc-(1-&gt;4)-alpha-D-GlcNAc-diphospho-di-trans,poly-cis-dolichol + a di-trans,poly-cis-dolichyl beta-D-mannosyl phosphate = an alpha-D-Man-(1-&gt;2)-alpha-D-Man-(1-&gt;2)-alpha-D-Man-(1-&gt;3)-[alpha-D-Man-(1-&gt;2)-alpha-D-Man-(1-&gt;3)-[alpha-D-Man-(1-&gt;6)]-alpha-D-Man-(1-&gt;6)]-beta-D-Man-(1-&gt;4)-beta-D-GlcNAc-(1-&gt;4)-alpha-D-GlcNAc-diphospho-di-trans,poly-cis-dolichol + a di-trans,poly-cis-dolichyl phosphate + H(+)</text>
        <dbReference type="Rhea" id="RHEA:29535"/>
        <dbReference type="Rhea" id="RHEA-COMP:19498"/>
        <dbReference type="Rhea" id="RHEA-COMP:19501"/>
        <dbReference type="Rhea" id="RHEA-COMP:19518"/>
        <dbReference type="Rhea" id="RHEA-COMP:19519"/>
        <dbReference type="ChEBI" id="CHEBI:15378"/>
        <dbReference type="ChEBI" id="CHEBI:57683"/>
        <dbReference type="ChEBI" id="CHEBI:58211"/>
        <dbReference type="ChEBI" id="CHEBI:132517"/>
        <dbReference type="ChEBI" id="CHEBI:132519"/>
        <dbReference type="EC" id="2.4.1.260"/>
    </reaction>
    <physiologicalReaction direction="left-to-right" evidence="11">
        <dbReference type="Rhea" id="RHEA:29536"/>
    </physiologicalReaction>
</comment>
<dbReference type="Proteomes" id="UP001160390">
    <property type="component" value="Unassembled WGS sequence"/>
</dbReference>
<feature type="transmembrane region" description="Helical" evidence="12">
    <location>
        <begin position="370"/>
        <end position="390"/>
    </location>
</feature>
<evidence type="ECO:0000256" key="5">
    <source>
        <dbReference type="ARBA" id="ARBA00022679"/>
    </source>
</evidence>
<feature type="transmembrane region" description="Helical" evidence="12">
    <location>
        <begin position="228"/>
        <end position="248"/>
    </location>
</feature>
<sequence>MKHVKCQADFCAARSHSKDYVSFSLLFVLPLLHLLYAPYTKVEESFNLQATHDILVYGIPVSGNVYERLSTTYDHFTFPGVVPRTFIGPVLLSGVSQPLIALLGFRHAQLIVRAVLGAFNAGCLVVFRNSLAKAYGVGAARWWVALLVTQFHVIFYLTRTLPNMFAFGPTTLAFAFLLPRASELRAWNRRKQAICLLTMATAIFRSELAILLTGTGAYLLLTRRITVRALAISFFAAFYISLLISVPIDSYFWQKFLWPELSAFYYNAIEGSSSNWGVSPWHYYFSSALPRLMINPLAGPLIFLALFHPGTSNSARQLLIPSLFFLAVYSFQPHKETRFIFYVVPPFTAAAALGADFITKRRTRSLLYKISHLLLLASIPLTLAISTLMLQLSSLNYPGGEALAELQSAIQRPIATDTNDEFTYPPSVSAHADVLTCMTGLSLFNQNPAGLPIALATPEHRSADPTLPLLFVDKTEGMLRLEWPSFWEKFDYALLEDPTRALPGNDWEVAAVVQGFDGVELLRPGSVDPRHHLPVDAFPGDEKVVGAGLAVANLRERVRKLTGGWWVGPRMSNRIRIMRRRKA</sequence>
<feature type="transmembrane region" description="Helical" evidence="12">
    <location>
        <begin position="202"/>
        <end position="221"/>
    </location>
</feature>